<keyword evidence="6" id="KW-0521">NADP</keyword>
<evidence type="ECO:0000256" key="4">
    <source>
        <dbReference type="ARBA" id="ARBA00017099"/>
    </source>
</evidence>
<dbReference type="Proteomes" id="UP000321638">
    <property type="component" value="Unassembled WGS sequence"/>
</dbReference>
<evidence type="ECO:0000259" key="7">
    <source>
        <dbReference type="Pfam" id="PF04321"/>
    </source>
</evidence>
<dbReference type="EC" id="1.1.1.133" evidence="3 6"/>
<dbReference type="NCBIfam" id="TIGR01214">
    <property type="entry name" value="rmlD"/>
    <property type="match status" value="1"/>
</dbReference>
<protein>
    <recommendedName>
        <fullName evidence="4 6">dTDP-4-dehydrorhamnose reductase</fullName>
        <ecNumber evidence="3 6">1.1.1.133</ecNumber>
    </recommendedName>
</protein>
<proteinExistence type="inferred from homology"/>
<evidence type="ECO:0000256" key="5">
    <source>
        <dbReference type="ARBA" id="ARBA00048200"/>
    </source>
</evidence>
<dbReference type="Gene3D" id="3.90.25.10">
    <property type="entry name" value="UDP-galactose 4-epimerase, domain 1"/>
    <property type="match status" value="1"/>
</dbReference>
<dbReference type="InterPro" id="IPR005913">
    <property type="entry name" value="dTDP_dehydrorham_reduct"/>
</dbReference>
<comment type="catalytic activity">
    <reaction evidence="5 6">
        <text>dTDP-beta-L-rhamnose + NADP(+) = dTDP-4-dehydro-beta-L-rhamnose + NADPH + H(+)</text>
        <dbReference type="Rhea" id="RHEA:21796"/>
        <dbReference type="ChEBI" id="CHEBI:15378"/>
        <dbReference type="ChEBI" id="CHEBI:57510"/>
        <dbReference type="ChEBI" id="CHEBI:57783"/>
        <dbReference type="ChEBI" id="CHEBI:58349"/>
        <dbReference type="ChEBI" id="CHEBI:62830"/>
        <dbReference type="EC" id="1.1.1.133"/>
    </reaction>
</comment>
<dbReference type="Pfam" id="PF04321">
    <property type="entry name" value="RmlD_sub_bind"/>
    <property type="match status" value="1"/>
</dbReference>
<gene>
    <name evidence="8" type="primary">rfbD</name>
    <name evidence="8" type="ORF">FHP25_13520</name>
</gene>
<evidence type="ECO:0000313" key="8">
    <source>
        <dbReference type="EMBL" id="TXL75667.1"/>
    </source>
</evidence>
<comment type="cofactor">
    <cofactor evidence="6">
        <name>Mg(2+)</name>
        <dbReference type="ChEBI" id="CHEBI:18420"/>
    </cofactor>
    <text evidence="6">Binds 1 Mg(2+) ion per monomer.</text>
</comment>
<reference evidence="8 9" key="1">
    <citation type="submission" date="2019-06" db="EMBL/GenBank/DDBJ databases">
        <title>New taxonomy in bacterial strain CC-CFT640, isolated from vineyard.</title>
        <authorList>
            <person name="Lin S.-Y."/>
            <person name="Tsai C.-F."/>
            <person name="Young C.-C."/>
        </authorList>
    </citation>
    <scope>NUCLEOTIDE SEQUENCE [LARGE SCALE GENOMIC DNA]</scope>
    <source>
        <strain evidence="8 9">CC-CFT640</strain>
    </source>
</reference>
<dbReference type="InterPro" id="IPR029903">
    <property type="entry name" value="RmlD-like-bd"/>
</dbReference>
<organism evidence="8 9">
    <name type="scientific">Vineibacter terrae</name>
    <dbReference type="NCBI Taxonomy" id="2586908"/>
    <lineage>
        <taxon>Bacteria</taxon>
        <taxon>Pseudomonadati</taxon>
        <taxon>Pseudomonadota</taxon>
        <taxon>Alphaproteobacteria</taxon>
        <taxon>Hyphomicrobiales</taxon>
        <taxon>Vineibacter</taxon>
    </lineage>
</organism>
<dbReference type="GO" id="GO:0019305">
    <property type="term" value="P:dTDP-rhamnose biosynthetic process"/>
    <property type="evidence" value="ECO:0007669"/>
    <property type="project" value="UniProtKB-UniPathway"/>
</dbReference>
<dbReference type="RefSeq" id="WP_147847469.1">
    <property type="nucleotide sequence ID" value="NZ_VDUZ01000013.1"/>
</dbReference>
<dbReference type="OrthoDB" id="9803892at2"/>
<keyword evidence="9" id="KW-1185">Reference proteome</keyword>
<dbReference type="CDD" id="cd05254">
    <property type="entry name" value="dTDP_HR_like_SDR_e"/>
    <property type="match status" value="1"/>
</dbReference>
<comment type="similarity">
    <text evidence="2 6">Belongs to the dTDP-4-dehydrorhamnose reductase family.</text>
</comment>
<comment type="caution">
    <text evidence="8">The sequence shown here is derived from an EMBL/GenBank/DDBJ whole genome shotgun (WGS) entry which is preliminary data.</text>
</comment>
<name>A0A5C8PNC2_9HYPH</name>
<evidence type="ECO:0000313" key="9">
    <source>
        <dbReference type="Proteomes" id="UP000321638"/>
    </source>
</evidence>
<comment type="pathway">
    <text evidence="1 6">Carbohydrate biosynthesis; dTDP-L-rhamnose biosynthesis.</text>
</comment>
<dbReference type="InterPro" id="IPR036291">
    <property type="entry name" value="NAD(P)-bd_dom_sf"/>
</dbReference>
<dbReference type="PANTHER" id="PTHR10491">
    <property type="entry name" value="DTDP-4-DEHYDRORHAMNOSE REDUCTASE"/>
    <property type="match status" value="1"/>
</dbReference>
<feature type="domain" description="RmlD-like substrate binding" evidence="7">
    <location>
        <begin position="1"/>
        <end position="288"/>
    </location>
</feature>
<sequence>MSLLVFGAAGQLGRELAGMTSGRKLPAVLLARAEADIGDRRAVMAAVEKARPAVVVNAAAYTKVDKAEDEPAQAFRENRDGPALLAEICAAHGLPLIHVSTDYVFDGTKPAPYVETDPVAPLGVYGASKEAGEQAVRARLDRHVILRTAWVYGIHGNNFLKTMINLARSRESWGVVADQRGNPTATEDLAAAILAVAARAAEGTAGWGTYHFAGTGMATWHDFACEIVAAQAPVTGRTPDVRAITTAEYPTKAQRPANSCLDSGHFESVFGMKARPWRERTRDVVAALLAAAKREA</sequence>
<dbReference type="GO" id="GO:0008831">
    <property type="term" value="F:dTDP-4-dehydrorhamnose reductase activity"/>
    <property type="evidence" value="ECO:0007669"/>
    <property type="project" value="UniProtKB-EC"/>
</dbReference>
<dbReference type="SUPFAM" id="SSF51735">
    <property type="entry name" value="NAD(P)-binding Rossmann-fold domains"/>
    <property type="match status" value="1"/>
</dbReference>
<dbReference type="UniPathway" id="UPA00124"/>
<dbReference type="AlphaFoldDB" id="A0A5C8PNC2"/>
<evidence type="ECO:0000256" key="1">
    <source>
        <dbReference type="ARBA" id="ARBA00004781"/>
    </source>
</evidence>
<evidence type="ECO:0000256" key="6">
    <source>
        <dbReference type="RuleBase" id="RU364082"/>
    </source>
</evidence>
<comment type="function">
    <text evidence="6">Catalyzes the reduction of dTDP-6-deoxy-L-lyxo-4-hexulose to yield dTDP-L-rhamnose.</text>
</comment>
<dbReference type="Gene3D" id="3.40.50.720">
    <property type="entry name" value="NAD(P)-binding Rossmann-like Domain"/>
    <property type="match status" value="1"/>
</dbReference>
<dbReference type="PANTHER" id="PTHR10491:SF4">
    <property type="entry name" value="METHIONINE ADENOSYLTRANSFERASE 2 SUBUNIT BETA"/>
    <property type="match status" value="1"/>
</dbReference>
<evidence type="ECO:0000256" key="3">
    <source>
        <dbReference type="ARBA" id="ARBA00012929"/>
    </source>
</evidence>
<keyword evidence="6 8" id="KW-0560">Oxidoreductase</keyword>
<dbReference type="EMBL" id="VDUZ01000013">
    <property type="protein sequence ID" value="TXL75667.1"/>
    <property type="molecule type" value="Genomic_DNA"/>
</dbReference>
<accession>A0A5C8PNC2</accession>
<evidence type="ECO:0000256" key="2">
    <source>
        <dbReference type="ARBA" id="ARBA00010944"/>
    </source>
</evidence>